<dbReference type="PANTHER" id="PTHR47174:SF2">
    <property type="entry name" value="SH3 DOMAIN SIGNALLING PROTEIN (AFU_ORTHOLOGUE AFUA_5G07670)"/>
    <property type="match status" value="1"/>
</dbReference>
<feature type="compositionally biased region" description="Polar residues" evidence="2">
    <location>
        <begin position="396"/>
        <end position="406"/>
    </location>
</feature>
<proteinExistence type="predicted"/>
<dbReference type="GO" id="GO:0006897">
    <property type="term" value="P:endocytosis"/>
    <property type="evidence" value="ECO:0007669"/>
    <property type="project" value="InterPro"/>
</dbReference>
<feature type="compositionally biased region" description="Polar residues" evidence="2">
    <location>
        <begin position="359"/>
        <end position="381"/>
    </location>
</feature>
<dbReference type="Pfam" id="PF03114">
    <property type="entry name" value="BAR"/>
    <property type="match status" value="1"/>
</dbReference>
<dbReference type="GO" id="GO:0097320">
    <property type="term" value="P:plasma membrane tubulation"/>
    <property type="evidence" value="ECO:0007669"/>
    <property type="project" value="TreeGrafter"/>
</dbReference>
<feature type="domain" description="SH3" evidence="3">
    <location>
        <begin position="427"/>
        <end position="481"/>
    </location>
</feature>
<dbReference type="InterPro" id="IPR036028">
    <property type="entry name" value="SH3-like_dom_sf"/>
</dbReference>
<dbReference type="PRINTS" id="PR00452">
    <property type="entry name" value="SH3DOMAIN"/>
</dbReference>
<dbReference type="FunFam" id="2.30.30.40:FF:000100">
    <property type="entry name" value="SH3 domain-containing YSC84-like protein 1"/>
    <property type="match status" value="1"/>
</dbReference>
<accession>A0AA38XGC5</accession>
<dbReference type="InterPro" id="IPR046982">
    <property type="entry name" value="BIN3/RVS161-like"/>
</dbReference>
<dbReference type="SUPFAM" id="SSF50044">
    <property type="entry name" value="SH3-domain"/>
    <property type="match status" value="1"/>
</dbReference>
<feature type="compositionally biased region" description="Polar residues" evidence="2">
    <location>
        <begin position="290"/>
        <end position="302"/>
    </location>
</feature>
<dbReference type="InterPro" id="IPR027267">
    <property type="entry name" value="AH/BAR_dom_sf"/>
</dbReference>
<reference evidence="4" key="1">
    <citation type="submission" date="2022-10" db="EMBL/GenBank/DDBJ databases">
        <title>Culturing micro-colonial fungi from biological soil crusts in the Mojave desert and describing Neophaeococcomyces mojavensis, and introducing the new genera and species Taxawa tesnikishii.</title>
        <authorList>
            <person name="Kurbessoian T."/>
            <person name="Stajich J.E."/>
        </authorList>
    </citation>
    <scope>NUCLEOTIDE SEQUENCE</scope>
    <source>
        <strain evidence="4">TK_41</strain>
    </source>
</reference>
<dbReference type="GO" id="GO:0051666">
    <property type="term" value="P:actin cortical patch localization"/>
    <property type="evidence" value="ECO:0007669"/>
    <property type="project" value="InterPro"/>
</dbReference>
<dbReference type="Gene3D" id="1.20.1270.60">
    <property type="entry name" value="Arfaptin homology (AH) domain/BAR domain"/>
    <property type="match status" value="1"/>
</dbReference>
<feature type="region of interest" description="Disordered" evidence="2">
    <location>
        <begin position="288"/>
        <end position="421"/>
    </location>
</feature>
<gene>
    <name evidence="4" type="ORF">H2200_004131</name>
</gene>
<organism evidence="4 5">
    <name type="scientific">Cladophialophora chaetospira</name>
    <dbReference type="NCBI Taxonomy" id="386627"/>
    <lineage>
        <taxon>Eukaryota</taxon>
        <taxon>Fungi</taxon>
        <taxon>Dikarya</taxon>
        <taxon>Ascomycota</taxon>
        <taxon>Pezizomycotina</taxon>
        <taxon>Eurotiomycetes</taxon>
        <taxon>Chaetothyriomycetidae</taxon>
        <taxon>Chaetothyriales</taxon>
        <taxon>Herpotrichiellaceae</taxon>
        <taxon>Cladophialophora</taxon>
    </lineage>
</organism>
<name>A0AA38XGC5_9EURO</name>
<dbReference type="GO" id="GO:0031097">
    <property type="term" value="C:medial cortex"/>
    <property type="evidence" value="ECO:0007669"/>
    <property type="project" value="TreeGrafter"/>
</dbReference>
<dbReference type="GO" id="GO:1990528">
    <property type="term" value="C:Rvs161p-Rvs167p complex"/>
    <property type="evidence" value="ECO:0007669"/>
    <property type="project" value="TreeGrafter"/>
</dbReference>
<dbReference type="EMBL" id="JAPDRK010000005">
    <property type="protein sequence ID" value="KAJ9612534.1"/>
    <property type="molecule type" value="Genomic_DNA"/>
</dbReference>
<dbReference type="GO" id="GO:0043332">
    <property type="term" value="C:mating projection tip"/>
    <property type="evidence" value="ECO:0007669"/>
    <property type="project" value="TreeGrafter"/>
</dbReference>
<keyword evidence="1" id="KW-0728">SH3 domain</keyword>
<evidence type="ECO:0000313" key="4">
    <source>
        <dbReference type="EMBL" id="KAJ9612534.1"/>
    </source>
</evidence>
<evidence type="ECO:0000313" key="5">
    <source>
        <dbReference type="Proteomes" id="UP001172673"/>
    </source>
</evidence>
<dbReference type="PANTHER" id="PTHR47174">
    <property type="entry name" value="BRIDGING INTEGRATOR 3"/>
    <property type="match status" value="1"/>
</dbReference>
<dbReference type="InterPro" id="IPR004148">
    <property type="entry name" value="BAR_dom"/>
</dbReference>
<evidence type="ECO:0000256" key="2">
    <source>
        <dbReference type="SAM" id="MobiDB-lite"/>
    </source>
</evidence>
<dbReference type="AlphaFoldDB" id="A0AA38XGC5"/>
<dbReference type="Proteomes" id="UP001172673">
    <property type="component" value="Unassembled WGS sequence"/>
</dbReference>
<dbReference type="SMART" id="SM00326">
    <property type="entry name" value="SH3"/>
    <property type="match status" value="1"/>
</dbReference>
<keyword evidence="5" id="KW-1185">Reference proteome</keyword>
<dbReference type="GO" id="GO:0008289">
    <property type="term" value="F:lipid binding"/>
    <property type="evidence" value="ECO:0007669"/>
    <property type="project" value="TreeGrafter"/>
</dbReference>
<dbReference type="SUPFAM" id="SSF103657">
    <property type="entry name" value="BAR/IMD domain-like"/>
    <property type="match status" value="1"/>
</dbReference>
<dbReference type="Gene3D" id="2.30.30.40">
    <property type="entry name" value="SH3 Domains"/>
    <property type="match status" value="1"/>
</dbReference>
<dbReference type="Pfam" id="PF14604">
    <property type="entry name" value="SH3_9"/>
    <property type="match status" value="1"/>
</dbReference>
<dbReference type="GO" id="GO:0030479">
    <property type="term" value="C:actin cortical patch"/>
    <property type="evidence" value="ECO:0007669"/>
    <property type="project" value="TreeGrafter"/>
</dbReference>
<feature type="compositionally biased region" description="Polar residues" evidence="2">
    <location>
        <begin position="311"/>
        <end position="328"/>
    </location>
</feature>
<dbReference type="CDD" id="cd07599">
    <property type="entry name" value="BAR_Rvs167p"/>
    <property type="match status" value="1"/>
</dbReference>
<protein>
    <recommendedName>
        <fullName evidence="3">SH3 domain-containing protein</fullName>
    </recommendedName>
</protein>
<dbReference type="InterPro" id="IPR001452">
    <property type="entry name" value="SH3_domain"/>
</dbReference>
<comment type="caution">
    <text evidence="4">The sequence shown here is derived from an EMBL/GenBank/DDBJ whole genome shotgun (WGS) entry which is preliminary data.</text>
</comment>
<evidence type="ECO:0000256" key="1">
    <source>
        <dbReference type="ARBA" id="ARBA00022443"/>
    </source>
</evidence>
<sequence length="481" mass="54084">MHSVQRTFGKLGKRSADEQTVSHLLKDFEEADKLLIKACFWRVAPNVCPPPTDPQQIIEASKAWRESWVSILTHQHRIFDEYTLLYAPIVGAGDDYHGHNPAQTPDNVMRRTARIKQEYEDLKRDLSEDLIQVEERLIKPAQNAKESLQYMRKTIKKREDRKLDFERHQNRVDAQLKKKGRSEKDDAALMKFQAELDSATESYHAADDNLRGYLPRVLNSVFSLLPHFLGAQVQIQNDLLGHYYTMLHSFCTEEGFPSPAPPMDEVVRLWSDAFKPVQREAESLAILANGKTTRGSMENGQNGRHPVNGNRRPSASAFSAHRQQSVSPARNLPPSPAQEPKAKLSVSPAASTFLGPMTPSETVASPSPSLSVYQTPMSSYSPAGPNTDYFSRDRQPSATSNVSMASIAQKKRPPPPPPPRLPSQHAIFVTALYDFNGQSEGDLTFREGDRIRVVKKTESTDDWWQGELRGLQGPFPANYVQ</sequence>
<evidence type="ECO:0000259" key="3">
    <source>
        <dbReference type="SMART" id="SM00326"/>
    </source>
</evidence>